<dbReference type="Proteomes" id="UP001153712">
    <property type="component" value="Chromosome 2"/>
</dbReference>
<name>A0A9N9TH63_PHYSR</name>
<dbReference type="EMBL" id="OU900095">
    <property type="protein sequence ID" value="CAG9858473.1"/>
    <property type="molecule type" value="Genomic_DNA"/>
</dbReference>
<gene>
    <name evidence="2" type="ORF">PHYEVI_LOCUS4862</name>
</gene>
<evidence type="ECO:0000313" key="2">
    <source>
        <dbReference type="EMBL" id="CAG9858473.1"/>
    </source>
</evidence>
<sequence>MGIQQLFQQTASFRLRFRRFPAEVEERRAPAVTFTVYSGDMFSVTLVETWQPALRDADVGAVGLESGSNDPIIRKVRGGEGRGEEKEMGMKRKDFM</sequence>
<feature type="compositionally biased region" description="Basic and acidic residues" evidence="1">
    <location>
        <begin position="77"/>
        <end position="96"/>
    </location>
</feature>
<protein>
    <submittedName>
        <fullName evidence="2">Uncharacterized protein</fullName>
    </submittedName>
</protein>
<evidence type="ECO:0000313" key="3">
    <source>
        <dbReference type="Proteomes" id="UP001153712"/>
    </source>
</evidence>
<organism evidence="2 3">
    <name type="scientific">Phyllotreta striolata</name>
    <name type="common">Striped flea beetle</name>
    <name type="synonym">Crioceris striolata</name>
    <dbReference type="NCBI Taxonomy" id="444603"/>
    <lineage>
        <taxon>Eukaryota</taxon>
        <taxon>Metazoa</taxon>
        <taxon>Ecdysozoa</taxon>
        <taxon>Arthropoda</taxon>
        <taxon>Hexapoda</taxon>
        <taxon>Insecta</taxon>
        <taxon>Pterygota</taxon>
        <taxon>Neoptera</taxon>
        <taxon>Endopterygota</taxon>
        <taxon>Coleoptera</taxon>
        <taxon>Polyphaga</taxon>
        <taxon>Cucujiformia</taxon>
        <taxon>Chrysomeloidea</taxon>
        <taxon>Chrysomelidae</taxon>
        <taxon>Galerucinae</taxon>
        <taxon>Alticini</taxon>
        <taxon>Phyllotreta</taxon>
    </lineage>
</organism>
<accession>A0A9N9TH63</accession>
<proteinExistence type="predicted"/>
<keyword evidence="3" id="KW-1185">Reference proteome</keyword>
<evidence type="ECO:0000256" key="1">
    <source>
        <dbReference type="SAM" id="MobiDB-lite"/>
    </source>
</evidence>
<reference evidence="2" key="1">
    <citation type="submission" date="2022-01" db="EMBL/GenBank/DDBJ databases">
        <authorList>
            <person name="King R."/>
        </authorList>
    </citation>
    <scope>NUCLEOTIDE SEQUENCE</scope>
</reference>
<feature type="region of interest" description="Disordered" evidence="1">
    <location>
        <begin position="70"/>
        <end position="96"/>
    </location>
</feature>
<dbReference type="AlphaFoldDB" id="A0A9N9TH63"/>